<gene>
    <name evidence="1" type="ORF">F7D74_03635</name>
</gene>
<proteinExistence type="predicted"/>
<protein>
    <submittedName>
        <fullName evidence="1">DUF2971 domain-containing protein</fullName>
    </submittedName>
</protein>
<dbReference type="InterPro" id="IPR021352">
    <property type="entry name" value="DUF2971"/>
</dbReference>
<reference evidence="2" key="1">
    <citation type="submission" date="2019-09" db="EMBL/GenBank/DDBJ databases">
        <title>Distinct polysaccharide growth profiles of human intestinal Prevotella copri isolates.</title>
        <authorList>
            <person name="Fehlner-Peach H."/>
            <person name="Magnabosco C."/>
            <person name="Raghavan V."/>
            <person name="Scher J.U."/>
            <person name="Tett A."/>
            <person name="Cox L.M."/>
            <person name="Gottsegen C."/>
            <person name="Watters A."/>
            <person name="Wiltshire- Gordon J.D."/>
            <person name="Segata N."/>
            <person name="Bonneau R."/>
            <person name="Littman D.R."/>
        </authorList>
    </citation>
    <scope>NUCLEOTIDE SEQUENCE [LARGE SCALE GENOMIC DNA]</scope>
    <source>
        <strain evidence="2">iAA108</strain>
    </source>
</reference>
<organism evidence="1 2">
    <name type="scientific">Segatella copri</name>
    <dbReference type="NCBI Taxonomy" id="165179"/>
    <lineage>
        <taxon>Bacteria</taxon>
        <taxon>Pseudomonadati</taxon>
        <taxon>Bacteroidota</taxon>
        <taxon>Bacteroidia</taxon>
        <taxon>Bacteroidales</taxon>
        <taxon>Prevotellaceae</taxon>
        <taxon>Segatella</taxon>
    </lineage>
</organism>
<name>A0AA90ZS68_9BACT</name>
<dbReference type="RefSeq" id="WP_153118402.1">
    <property type="nucleotide sequence ID" value="NZ_VZCC01000018.1"/>
</dbReference>
<sequence length="285" mass="32737">MDTAEILANYKSIEKYIFGWASSVFTEFNEFQKTKSVYYYTDMNALVNGIIVPNPEANKEICLWATKWSHLNDKEENQAALNVLQEALNDDVFNSFVILSDDNHSVSFSKEQDSLPMWSMYGSHGGGVMLEFDVQKLLKIYGARLMPCVYLNTDYYNSVCANLFEFHFDDTFEHLSQHQKVLAVSILTQMFIGVTKNPAFHYENEVRIVGIGNKYFYDTVRQEEFRVKNGVLIPYIKEFLPKTCLKAVWLGPSMDKVLSQKTLRAFLDSHQIGAEVKCSSIPYRG</sequence>
<dbReference type="EMBL" id="VZCC01000018">
    <property type="protein sequence ID" value="MQN83100.1"/>
    <property type="molecule type" value="Genomic_DNA"/>
</dbReference>
<dbReference type="AlphaFoldDB" id="A0AA90ZS68"/>
<evidence type="ECO:0000313" key="1">
    <source>
        <dbReference type="EMBL" id="MQN83100.1"/>
    </source>
</evidence>
<dbReference type="Proteomes" id="UP000421408">
    <property type="component" value="Unassembled WGS sequence"/>
</dbReference>
<accession>A0AA90ZS68</accession>
<dbReference type="Pfam" id="PF11185">
    <property type="entry name" value="DUF2971"/>
    <property type="match status" value="1"/>
</dbReference>
<comment type="caution">
    <text evidence="1">The sequence shown here is derived from an EMBL/GenBank/DDBJ whole genome shotgun (WGS) entry which is preliminary data.</text>
</comment>
<evidence type="ECO:0000313" key="2">
    <source>
        <dbReference type="Proteomes" id="UP000421408"/>
    </source>
</evidence>